<reference evidence="3 4" key="1">
    <citation type="submission" date="2023-10" db="EMBL/GenBank/DDBJ databases">
        <title>Genomes of two closely related lineages of the louse Polyplax serrata with different host specificities.</title>
        <authorList>
            <person name="Martinu J."/>
            <person name="Tarabai H."/>
            <person name="Stefka J."/>
            <person name="Hypsa V."/>
        </authorList>
    </citation>
    <scope>NUCLEOTIDE SEQUENCE [LARGE SCALE GENOMIC DNA]</scope>
    <source>
        <strain evidence="3">HR10_N</strain>
    </source>
</reference>
<feature type="compositionally biased region" description="Basic and acidic residues" evidence="1">
    <location>
        <begin position="183"/>
        <end position="205"/>
    </location>
</feature>
<comment type="caution">
    <text evidence="3">The sequence shown here is derived from an EMBL/GenBank/DDBJ whole genome shotgun (WGS) entry which is preliminary data.</text>
</comment>
<feature type="compositionally biased region" description="Basic and acidic residues" evidence="1">
    <location>
        <begin position="343"/>
        <end position="358"/>
    </location>
</feature>
<feature type="compositionally biased region" description="Basic and acidic residues" evidence="1">
    <location>
        <begin position="155"/>
        <end position="166"/>
    </location>
</feature>
<sequence length="616" mass="67946">MIRLILLCVISVQQVTWVEGGLIKRQFEREEPPTGYKNTTWYIKNEEYLSPNPADGGIGIMKVRRPTRSTSDLYDTIQRAPTKLFNKVSESIKEKLNKAKAITHVLHTALTDELTGHPRAPNKMSTEIKHTVENGHSPNNLEKDVQLLDRNSTAGKEEERDTDPKDSQSVSQEEFGMNGRGQKKTEDALKMDERRPIDQQTRDDSSSAAESETQMNNTTNINLPMNRTNHSKHDCGQSNNGNNSNDKSSEAGNDRPGKPNTQSNTDPVGEYSGLQEAGTVEDVLQISGKEIGSIASTAKSVTQSDTGLISNDGESNDLIISKEKDVVSTNSTLLPHEKNSTEVKIHSQFDHETEKAEPAVRPNETSTVSTSGTLGQGEAKNTRHEKIPGDHIEAQASSNSEAEATVLSSDLTSRQDTDRIIFPDERERGQGRTSSHMTREGSNHGIDGGFTTQTDEGLKHDVKIIKNETSMTAGLNSSEADTNSQSTSETSLSIGTPFVSLFSPEKQYQRTNNDNEIILISNGTTCHYGNIKEPSLDRRTMICQNLTCSLDNQNEKSSLWVCDNTSCVVANVDYTKNDLDNLNLIECFVELRNIISVPDKCAPGEKLLNSKCRKVF</sequence>
<evidence type="ECO:0000313" key="4">
    <source>
        <dbReference type="Proteomes" id="UP001372834"/>
    </source>
</evidence>
<feature type="region of interest" description="Disordered" evidence="1">
    <location>
        <begin position="152"/>
        <end position="272"/>
    </location>
</feature>
<evidence type="ECO:0000256" key="2">
    <source>
        <dbReference type="SAM" id="SignalP"/>
    </source>
</evidence>
<dbReference type="EMBL" id="JAWJWE010000039">
    <property type="protein sequence ID" value="KAK6621402.1"/>
    <property type="molecule type" value="Genomic_DNA"/>
</dbReference>
<feature type="signal peptide" evidence="2">
    <location>
        <begin position="1"/>
        <end position="20"/>
    </location>
</feature>
<feature type="region of interest" description="Disordered" evidence="1">
    <location>
        <begin position="469"/>
        <end position="491"/>
    </location>
</feature>
<accession>A0AAN8P9B3</accession>
<protein>
    <submittedName>
        <fullName evidence="3">Uncharacterized protein</fullName>
    </submittedName>
</protein>
<feature type="compositionally biased region" description="Basic and acidic residues" evidence="1">
    <location>
        <begin position="247"/>
        <end position="257"/>
    </location>
</feature>
<feature type="chain" id="PRO_5042962669" evidence="2">
    <location>
        <begin position="21"/>
        <end position="616"/>
    </location>
</feature>
<feature type="compositionally biased region" description="Polar residues" evidence="1">
    <location>
        <begin position="363"/>
        <end position="373"/>
    </location>
</feature>
<dbReference type="Proteomes" id="UP001372834">
    <property type="component" value="Unassembled WGS sequence"/>
</dbReference>
<feature type="compositionally biased region" description="Basic and acidic residues" evidence="1">
    <location>
        <begin position="413"/>
        <end position="430"/>
    </location>
</feature>
<keyword evidence="2" id="KW-0732">Signal</keyword>
<feature type="compositionally biased region" description="Polar residues" evidence="1">
    <location>
        <begin position="206"/>
        <end position="228"/>
    </location>
</feature>
<evidence type="ECO:0000256" key="1">
    <source>
        <dbReference type="SAM" id="MobiDB-lite"/>
    </source>
</evidence>
<evidence type="ECO:0000313" key="3">
    <source>
        <dbReference type="EMBL" id="KAK6621402.1"/>
    </source>
</evidence>
<feature type="compositionally biased region" description="Basic and acidic residues" evidence="1">
    <location>
        <begin position="380"/>
        <end position="393"/>
    </location>
</feature>
<feature type="compositionally biased region" description="Low complexity" evidence="1">
    <location>
        <begin position="394"/>
        <end position="404"/>
    </location>
</feature>
<proteinExistence type="predicted"/>
<feature type="region of interest" description="Disordered" evidence="1">
    <location>
        <begin position="343"/>
        <end position="455"/>
    </location>
</feature>
<organism evidence="3 4">
    <name type="scientific">Polyplax serrata</name>
    <name type="common">Common mouse louse</name>
    <dbReference type="NCBI Taxonomy" id="468196"/>
    <lineage>
        <taxon>Eukaryota</taxon>
        <taxon>Metazoa</taxon>
        <taxon>Ecdysozoa</taxon>
        <taxon>Arthropoda</taxon>
        <taxon>Hexapoda</taxon>
        <taxon>Insecta</taxon>
        <taxon>Pterygota</taxon>
        <taxon>Neoptera</taxon>
        <taxon>Paraneoptera</taxon>
        <taxon>Psocodea</taxon>
        <taxon>Troctomorpha</taxon>
        <taxon>Phthiraptera</taxon>
        <taxon>Anoplura</taxon>
        <taxon>Polyplacidae</taxon>
        <taxon>Polyplax</taxon>
    </lineage>
</organism>
<name>A0AAN8P9B3_POLSC</name>
<gene>
    <name evidence="3" type="ORF">RUM43_011708</name>
</gene>
<dbReference type="AlphaFoldDB" id="A0AAN8P9B3"/>